<dbReference type="AlphaFoldDB" id="A0AAD8M4Z0"/>
<reference evidence="1" key="1">
    <citation type="submission" date="2023-02" db="EMBL/GenBank/DDBJ databases">
        <title>Genome of toxic invasive species Heracleum sosnowskyi carries increased number of genes despite the absence of recent whole-genome duplications.</title>
        <authorList>
            <person name="Schelkunov M."/>
            <person name="Shtratnikova V."/>
            <person name="Makarenko M."/>
            <person name="Klepikova A."/>
            <person name="Omelchenko D."/>
            <person name="Novikova G."/>
            <person name="Obukhova E."/>
            <person name="Bogdanov V."/>
            <person name="Penin A."/>
            <person name="Logacheva M."/>
        </authorList>
    </citation>
    <scope>NUCLEOTIDE SEQUENCE</scope>
    <source>
        <strain evidence="1">Hsosn_3</strain>
        <tissue evidence="1">Leaf</tissue>
    </source>
</reference>
<proteinExistence type="predicted"/>
<comment type="caution">
    <text evidence="1">The sequence shown here is derived from an EMBL/GenBank/DDBJ whole genome shotgun (WGS) entry which is preliminary data.</text>
</comment>
<dbReference type="PANTHER" id="PTHR33116">
    <property type="entry name" value="REVERSE TRANSCRIPTASE ZINC-BINDING DOMAIN-CONTAINING PROTEIN-RELATED-RELATED"/>
    <property type="match status" value="1"/>
</dbReference>
<name>A0AAD8M4Z0_9APIA</name>
<keyword evidence="2" id="KW-1185">Reference proteome</keyword>
<evidence type="ECO:0000313" key="2">
    <source>
        <dbReference type="Proteomes" id="UP001237642"/>
    </source>
</evidence>
<protein>
    <recommendedName>
        <fullName evidence="3">Reverse transcriptase zinc-binding domain-containing protein</fullName>
    </recommendedName>
</protein>
<organism evidence="1 2">
    <name type="scientific">Heracleum sosnowskyi</name>
    <dbReference type="NCBI Taxonomy" id="360622"/>
    <lineage>
        <taxon>Eukaryota</taxon>
        <taxon>Viridiplantae</taxon>
        <taxon>Streptophyta</taxon>
        <taxon>Embryophyta</taxon>
        <taxon>Tracheophyta</taxon>
        <taxon>Spermatophyta</taxon>
        <taxon>Magnoliopsida</taxon>
        <taxon>eudicotyledons</taxon>
        <taxon>Gunneridae</taxon>
        <taxon>Pentapetalae</taxon>
        <taxon>asterids</taxon>
        <taxon>campanulids</taxon>
        <taxon>Apiales</taxon>
        <taxon>Apiaceae</taxon>
        <taxon>Apioideae</taxon>
        <taxon>apioid superclade</taxon>
        <taxon>Tordylieae</taxon>
        <taxon>Tordyliinae</taxon>
        <taxon>Heracleum</taxon>
    </lineage>
</organism>
<dbReference type="EMBL" id="JAUIZM010000010">
    <property type="protein sequence ID" value="KAK1362280.1"/>
    <property type="molecule type" value="Genomic_DNA"/>
</dbReference>
<evidence type="ECO:0008006" key="3">
    <source>
        <dbReference type="Google" id="ProtNLM"/>
    </source>
</evidence>
<accession>A0AAD8M4Z0</accession>
<reference evidence="1" key="2">
    <citation type="submission" date="2023-05" db="EMBL/GenBank/DDBJ databases">
        <authorList>
            <person name="Schelkunov M.I."/>
        </authorList>
    </citation>
    <scope>NUCLEOTIDE SEQUENCE</scope>
    <source>
        <strain evidence="1">Hsosn_3</strain>
        <tissue evidence="1">Leaf</tissue>
    </source>
</reference>
<evidence type="ECO:0000313" key="1">
    <source>
        <dbReference type="EMBL" id="KAK1362280.1"/>
    </source>
</evidence>
<sequence length="337" mass="38689">MSSQLAKWKSNSLNKAGKLVLLNSSLDNIPTYWLSLFKIPSSVCQNIEKIRRDFFWGTVNSKGKISKKMHHISWKKIILRKEHGGLGISDVHSRNTVLLSKWIPRCVATSDELGGKLRHSDFKWSLGNGTQILIWFDIWKPFSPLNKLFPRLFAISLWNYSSLRNYIELCKEHGLFSTVLWKRSLREWEKGEVSKLWEFFSTEQLKNIPDQLVWTHSGKPFSVKDYYNTLEDNLDSPSGVPVMKNLWSIYFGSAKLPLGLGSLLTSGGEFIFQKSLSGILSRCSRVLISKLLGERSLLQLFGPSDFLETFLFSKGKESQRMKWSSQFCIVLKVGVRL</sequence>
<dbReference type="Proteomes" id="UP001237642">
    <property type="component" value="Unassembled WGS sequence"/>
</dbReference>
<dbReference type="PANTHER" id="PTHR33116:SF75">
    <property type="entry name" value="RIBONUCLEASE H PROTEIN"/>
    <property type="match status" value="1"/>
</dbReference>
<gene>
    <name evidence="1" type="ORF">POM88_046754</name>
</gene>